<dbReference type="OMA" id="IVAKCKC"/>
<organism evidence="3">
    <name type="scientific">Angiostrongylus costaricensis</name>
    <name type="common">Nematode worm</name>
    <dbReference type="NCBI Taxonomy" id="334426"/>
    <lineage>
        <taxon>Eukaryota</taxon>
        <taxon>Metazoa</taxon>
        <taxon>Ecdysozoa</taxon>
        <taxon>Nematoda</taxon>
        <taxon>Chromadorea</taxon>
        <taxon>Rhabditida</taxon>
        <taxon>Rhabditina</taxon>
        <taxon>Rhabditomorpha</taxon>
        <taxon>Strongyloidea</taxon>
        <taxon>Metastrongylidae</taxon>
        <taxon>Angiostrongylus</taxon>
    </lineage>
</organism>
<dbReference type="WBParaSite" id="ACOC_0000732201-mRNA-1">
    <property type="protein sequence ID" value="ACOC_0000732201-mRNA-1"/>
    <property type="gene ID" value="ACOC_0000732201"/>
</dbReference>
<dbReference type="AlphaFoldDB" id="A0A0R3PPY0"/>
<reference evidence="1 2" key="2">
    <citation type="submission" date="2018-11" db="EMBL/GenBank/DDBJ databases">
        <authorList>
            <consortium name="Pathogen Informatics"/>
        </authorList>
    </citation>
    <scope>NUCLEOTIDE SEQUENCE [LARGE SCALE GENOMIC DNA]</scope>
    <source>
        <strain evidence="1 2">Costa Rica</strain>
    </source>
</reference>
<dbReference type="Proteomes" id="UP000267027">
    <property type="component" value="Unassembled WGS sequence"/>
</dbReference>
<accession>A0A0R3PPY0</accession>
<evidence type="ECO:0000313" key="3">
    <source>
        <dbReference type="WBParaSite" id="ACOC_0000732201-mRNA-1"/>
    </source>
</evidence>
<evidence type="ECO:0000313" key="1">
    <source>
        <dbReference type="EMBL" id="VDM58908.1"/>
    </source>
</evidence>
<keyword evidence="2" id="KW-1185">Reference proteome</keyword>
<reference evidence="3" key="1">
    <citation type="submission" date="2017-02" db="UniProtKB">
        <authorList>
            <consortium name="WormBaseParasite"/>
        </authorList>
    </citation>
    <scope>IDENTIFICATION</scope>
</reference>
<dbReference type="EMBL" id="UYYA01004028">
    <property type="protein sequence ID" value="VDM58908.1"/>
    <property type="molecule type" value="Genomic_DNA"/>
</dbReference>
<gene>
    <name evidence="1" type="ORF">ACOC_LOCUS7323</name>
</gene>
<proteinExistence type="predicted"/>
<protein>
    <submittedName>
        <fullName evidence="3">IRS-type PTB domain-containing protein</fullName>
    </submittedName>
</protein>
<name>A0A0R3PPY0_ANGCS</name>
<dbReference type="OrthoDB" id="5785026at2759"/>
<sequence length="94" mass="10939">MSEILKLLNRLTDVWVVGKCKCFMQRSKSTTHIDCFILEQWVLEELNECARLISFGYEFRTGTPAMEDSIIYAESLDSLRTEARDDFAYRKSSS</sequence>
<evidence type="ECO:0000313" key="2">
    <source>
        <dbReference type="Proteomes" id="UP000267027"/>
    </source>
</evidence>